<dbReference type="EMBL" id="BART01037183">
    <property type="protein sequence ID" value="GAH05912.1"/>
    <property type="molecule type" value="Genomic_DNA"/>
</dbReference>
<name>X1CE37_9ZZZZ</name>
<evidence type="ECO:0000313" key="1">
    <source>
        <dbReference type="EMBL" id="GAH05912.1"/>
    </source>
</evidence>
<comment type="caution">
    <text evidence="1">The sequence shown here is derived from an EMBL/GenBank/DDBJ whole genome shotgun (WGS) entry which is preliminary data.</text>
</comment>
<feature type="non-terminal residue" evidence="1">
    <location>
        <position position="1"/>
    </location>
</feature>
<protein>
    <submittedName>
        <fullName evidence="1">Uncharacterized protein</fullName>
    </submittedName>
</protein>
<organism evidence="1">
    <name type="scientific">marine sediment metagenome</name>
    <dbReference type="NCBI Taxonomy" id="412755"/>
    <lineage>
        <taxon>unclassified sequences</taxon>
        <taxon>metagenomes</taxon>
        <taxon>ecological metagenomes</taxon>
    </lineage>
</organism>
<dbReference type="AlphaFoldDB" id="X1CE37"/>
<gene>
    <name evidence="1" type="ORF">S01H4_62340</name>
</gene>
<accession>X1CE37</accession>
<proteinExistence type="predicted"/>
<reference evidence="1" key="1">
    <citation type="journal article" date="2014" name="Front. Microbiol.">
        <title>High frequency of phylogenetically diverse reductive dehalogenase-homologous genes in deep subseafloor sedimentary metagenomes.</title>
        <authorList>
            <person name="Kawai M."/>
            <person name="Futagami T."/>
            <person name="Toyoda A."/>
            <person name="Takaki Y."/>
            <person name="Nishi S."/>
            <person name="Hori S."/>
            <person name="Arai W."/>
            <person name="Tsubouchi T."/>
            <person name="Morono Y."/>
            <person name="Uchiyama I."/>
            <person name="Ito T."/>
            <person name="Fujiyama A."/>
            <person name="Inagaki F."/>
            <person name="Takami H."/>
        </authorList>
    </citation>
    <scope>NUCLEOTIDE SEQUENCE</scope>
    <source>
        <strain evidence="1">Expedition CK06-06</strain>
    </source>
</reference>
<sequence>VKPGWILKVLTCFLHMPQSKSGHIANILVDGRPLPFEIRSRARDAAKQGMSALNPFYVGENQRVVGHSPDSNVNDEICLTVIGEMTPLKKWRKGKV</sequence>